<reference evidence="2" key="1">
    <citation type="submission" date="2020-05" db="EMBL/GenBank/DDBJ databases">
        <title>WGS assembly of Panicum virgatum.</title>
        <authorList>
            <person name="Lovell J.T."/>
            <person name="Jenkins J."/>
            <person name="Shu S."/>
            <person name="Juenger T.E."/>
            <person name="Schmutz J."/>
        </authorList>
    </citation>
    <scope>NUCLEOTIDE SEQUENCE</scope>
    <source>
        <strain evidence="2">AP13</strain>
    </source>
</reference>
<feature type="compositionally biased region" description="Basic residues" evidence="1">
    <location>
        <begin position="58"/>
        <end position="67"/>
    </location>
</feature>
<dbReference type="AlphaFoldDB" id="A0A8T0UYY7"/>
<feature type="region of interest" description="Disordered" evidence="1">
    <location>
        <begin position="1"/>
        <end position="114"/>
    </location>
</feature>
<protein>
    <submittedName>
        <fullName evidence="2">Uncharacterized protein</fullName>
    </submittedName>
</protein>
<dbReference type="Proteomes" id="UP000823388">
    <property type="component" value="Chromosome 3K"/>
</dbReference>
<gene>
    <name evidence="2" type="ORF">PVAP13_3KG290200</name>
</gene>
<evidence type="ECO:0000256" key="1">
    <source>
        <dbReference type="SAM" id="MobiDB-lite"/>
    </source>
</evidence>
<accession>A0A8T0UYY7</accession>
<organism evidence="2 3">
    <name type="scientific">Panicum virgatum</name>
    <name type="common">Blackwell switchgrass</name>
    <dbReference type="NCBI Taxonomy" id="38727"/>
    <lineage>
        <taxon>Eukaryota</taxon>
        <taxon>Viridiplantae</taxon>
        <taxon>Streptophyta</taxon>
        <taxon>Embryophyta</taxon>
        <taxon>Tracheophyta</taxon>
        <taxon>Spermatophyta</taxon>
        <taxon>Magnoliopsida</taxon>
        <taxon>Liliopsida</taxon>
        <taxon>Poales</taxon>
        <taxon>Poaceae</taxon>
        <taxon>PACMAD clade</taxon>
        <taxon>Panicoideae</taxon>
        <taxon>Panicodae</taxon>
        <taxon>Paniceae</taxon>
        <taxon>Panicinae</taxon>
        <taxon>Panicum</taxon>
        <taxon>Panicum sect. Hiantes</taxon>
    </lineage>
</organism>
<sequence length="114" mass="12196">MGAPAPTWPNRLPHRQNPKAALLPSPPPGRPASPNPFSSKPAGVGEEESFGKLQGGRAHGRRGRRSCRVVPRQLGSGHPGAARRQPAVRRHARRAPETARRSAAQAAGGLHRRH</sequence>
<evidence type="ECO:0000313" key="3">
    <source>
        <dbReference type="Proteomes" id="UP000823388"/>
    </source>
</evidence>
<evidence type="ECO:0000313" key="2">
    <source>
        <dbReference type="EMBL" id="KAG2625913.1"/>
    </source>
</evidence>
<comment type="caution">
    <text evidence="2">The sequence shown here is derived from an EMBL/GenBank/DDBJ whole genome shotgun (WGS) entry which is preliminary data.</text>
</comment>
<feature type="compositionally biased region" description="Pro residues" evidence="1">
    <location>
        <begin position="24"/>
        <end position="34"/>
    </location>
</feature>
<keyword evidence="3" id="KW-1185">Reference proteome</keyword>
<dbReference type="EMBL" id="CM029041">
    <property type="protein sequence ID" value="KAG2625913.1"/>
    <property type="molecule type" value="Genomic_DNA"/>
</dbReference>
<name>A0A8T0UYY7_PANVG</name>
<proteinExistence type="predicted"/>